<dbReference type="NCBIfam" id="NF005559">
    <property type="entry name" value="PRK07231.1"/>
    <property type="match status" value="1"/>
</dbReference>
<dbReference type="PANTHER" id="PTHR42879:SF2">
    <property type="entry name" value="3-OXOACYL-[ACYL-CARRIER-PROTEIN] REDUCTASE FABG"/>
    <property type="match status" value="1"/>
</dbReference>
<keyword evidence="2" id="KW-0560">Oxidoreductase</keyword>
<dbReference type="Gene3D" id="3.40.50.720">
    <property type="entry name" value="NAD(P)-binding Rossmann-like Domain"/>
    <property type="match status" value="1"/>
</dbReference>
<gene>
    <name evidence="3" type="ORF">JGI23_00437</name>
</gene>
<protein>
    <submittedName>
        <fullName evidence="3">3-oxoacyl-[acyl-carrier protein] reductase</fullName>
    </submittedName>
</protein>
<organism evidence="3 4">
    <name type="scientific">Candidatus Chryseopegocella kryptomonas</name>
    <dbReference type="NCBI Taxonomy" id="1633643"/>
    <lineage>
        <taxon>Bacteria</taxon>
        <taxon>Pseudomonadati</taxon>
        <taxon>Candidatus Kryptoniota</taxon>
        <taxon>Candidatus Chryseopegocella</taxon>
    </lineage>
</organism>
<dbReference type="PRINTS" id="PR00080">
    <property type="entry name" value="SDRFAMILY"/>
</dbReference>
<dbReference type="PRINTS" id="PR00081">
    <property type="entry name" value="GDHRDH"/>
</dbReference>
<keyword evidence="4" id="KW-1185">Reference proteome</keyword>
<dbReference type="RefSeq" id="WP_200753985.1">
    <property type="nucleotide sequence ID" value="NZ_CZVW01000004.1"/>
</dbReference>
<name>A0A0P1MR45_9BACT</name>
<accession>A0A0P1MR45</accession>
<evidence type="ECO:0000256" key="2">
    <source>
        <dbReference type="ARBA" id="ARBA00023002"/>
    </source>
</evidence>
<dbReference type="InterPro" id="IPR020904">
    <property type="entry name" value="Sc_DH/Rdtase_CS"/>
</dbReference>
<reference evidence="4" key="1">
    <citation type="submission" date="2015-11" db="EMBL/GenBank/DDBJ databases">
        <authorList>
            <person name="Varghese N."/>
        </authorList>
    </citation>
    <scope>NUCLEOTIDE SEQUENCE [LARGE SCALE GENOMIC DNA]</scope>
    <source>
        <strain evidence="4">JGI-23</strain>
    </source>
</reference>
<dbReference type="FunFam" id="3.40.50.720:FF:000173">
    <property type="entry name" value="3-oxoacyl-[acyl-carrier protein] reductase"/>
    <property type="match status" value="1"/>
</dbReference>
<dbReference type="PANTHER" id="PTHR42879">
    <property type="entry name" value="3-OXOACYL-(ACYL-CARRIER-PROTEIN) REDUCTASE"/>
    <property type="match status" value="1"/>
</dbReference>
<evidence type="ECO:0000313" key="4">
    <source>
        <dbReference type="Proteomes" id="UP000199197"/>
    </source>
</evidence>
<dbReference type="PROSITE" id="PS00061">
    <property type="entry name" value="ADH_SHORT"/>
    <property type="match status" value="1"/>
</dbReference>
<evidence type="ECO:0000256" key="1">
    <source>
        <dbReference type="ARBA" id="ARBA00006484"/>
    </source>
</evidence>
<comment type="similarity">
    <text evidence="1">Belongs to the short-chain dehydrogenases/reductases (SDR) family.</text>
</comment>
<dbReference type="Pfam" id="PF13561">
    <property type="entry name" value="adh_short_C2"/>
    <property type="match status" value="1"/>
</dbReference>
<dbReference type="Proteomes" id="UP000199197">
    <property type="component" value="Unassembled WGS sequence"/>
</dbReference>
<dbReference type="GO" id="GO:0032787">
    <property type="term" value="P:monocarboxylic acid metabolic process"/>
    <property type="evidence" value="ECO:0007669"/>
    <property type="project" value="UniProtKB-ARBA"/>
</dbReference>
<proteinExistence type="inferred from homology"/>
<dbReference type="NCBIfam" id="NF009466">
    <property type="entry name" value="PRK12826.1-2"/>
    <property type="match status" value="1"/>
</dbReference>
<dbReference type="SUPFAM" id="SSF51735">
    <property type="entry name" value="NAD(P)-binding Rossmann-fold domains"/>
    <property type="match status" value="1"/>
</dbReference>
<dbReference type="EMBL" id="CZVW01000004">
    <property type="protein sequence ID" value="CUS98214.1"/>
    <property type="molecule type" value="Genomic_DNA"/>
</dbReference>
<sequence length="252" mass="27158">MINLQGRVALITGGSRGIGRATAILFAKANADVAITYHVNENAAKSTLEEIQRLGRKAIAVKGNVGKSEDVKRMVKEVMDYFGRIDVLVNNAGIWTYGAIGEMPEEVWDETMDVNLKSVYLFTNEVVPIMKKQGWGRIINISSTAGQRGEAFHSHYAASKGAIIAFTKSLAVELAKYNILVNCVAPGWVNTDMCAEVFKDPNFVEQVKSTIPLGRIPGPEEIAGPVLFLASELANWITGATISVNGGSVLCG</sequence>
<evidence type="ECO:0000313" key="3">
    <source>
        <dbReference type="EMBL" id="CUS98214.1"/>
    </source>
</evidence>
<dbReference type="InterPro" id="IPR050259">
    <property type="entry name" value="SDR"/>
</dbReference>
<dbReference type="InterPro" id="IPR002347">
    <property type="entry name" value="SDR_fam"/>
</dbReference>
<dbReference type="AlphaFoldDB" id="A0A0P1MR45"/>
<dbReference type="InterPro" id="IPR036291">
    <property type="entry name" value="NAD(P)-bd_dom_sf"/>
</dbReference>
<dbReference type="GO" id="GO:0016491">
    <property type="term" value="F:oxidoreductase activity"/>
    <property type="evidence" value="ECO:0007669"/>
    <property type="project" value="UniProtKB-KW"/>
</dbReference>